<dbReference type="RefSeq" id="WP_132416090.1">
    <property type="nucleotide sequence ID" value="NZ_SKFG01000001.1"/>
</dbReference>
<dbReference type="PANTHER" id="PTHR43479">
    <property type="entry name" value="ACREF/ENVCD OPERON REPRESSOR-RELATED"/>
    <property type="match status" value="1"/>
</dbReference>
<keyword evidence="5" id="KW-1185">Reference proteome</keyword>
<sequence>MKERILEIALKEIQYKGFRFTMNDLARQAGISTKTLYVMYTSKVEIIDQLLDQAMDEIRIREEAIIADPNQKLMDKIRQLLILVPSDFQFFHMNRLYELQRYYPEQWQRLDQFVNVQWDGVRQLLQEGIASRKLKSFPIDLFIEMYIGGLYRLLEQSAKQEFHMTLEDALEAMIDIMLGGIMNREGE</sequence>
<dbReference type="PROSITE" id="PS50977">
    <property type="entry name" value="HTH_TETR_2"/>
    <property type="match status" value="1"/>
</dbReference>
<evidence type="ECO:0000259" key="3">
    <source>
        <dbReference type="PROSITE" id="PS50977"/>
    </source>
</evidence>
<dbReference type="InterPro" id="IPR001647">
    <property type="entry name" value="HTH_TetR"/>
</dbReference>
<dbReference type="EMBL" id="SKFG01000001">
    <property type="protein sequence ID" value="TCZ81117.1"/>
    <property type="molecule type" value="Genomic_DNA"/>
</dbReference>
<feature type="domain" description="HTH tetR-type" evidence="3">
    <location>
        <begin position="1"/>
        <end position="58"/>
    </location>
</feature>
<dbReference type="PANTHER" id="PTHR43479:SF11">
    <property type="entry name" value="ACREF_ENVCD OPERON REPRESSOR-RELATED"/>
    <property type="match status" value="1"/>
</dbReference>
<dbReference type="InterPro" id="IPR036271">
    <property type="entry name" value="Tet_transcr_reg_TetR-rel_C_sf"/>
</dbReference>
<accession>A0A4R4EMN8</accession>
<dbReference type="AlphaFoldDB" id="A0A4R4EMN8"/>
<reference evidence="4 5" key="1">
    <citation type="submission" date="2019-03" db="EMBL/GenBank/DDBJ databases">
        <authorList>
            <person name="Kim M.K.M."/>
        </authorList>
    </citation>
    <scope>NUCLEOTIDE SEQUENCE [LARGE SCALE GENOMIC DNA]</scope>
    <source>
        <strain evidence="4 5">18JY21-1</strain>
    </source>
</reference>
<dbReference type="SUPFAM" id="SSF48498">
    <property type="entry name" value="Tetracyclin repressor-like, C-terminal domain"/>
    <property type="match status" value="1"/>
</dbReference>
<proteinExistence type="predicted"/>
<dbReference type="Gene3D" id="1.10.357.10">
    <property type="entry name" value="Tetracycline Repressor, domain 2"/>
    <property type="match status" value="1"/>
</dbReference>
<dbReference type="GO" id="GO:0003677">
    <property type="term" value="F:DNA binding"/>
    <property type="evidence" value="ECO:0007669"/>
    <property type="project" value="UniProtKB-UniRule"/>
</dbReference>
<evidence type="ECO:0000313" key="5">
    <source>
        <dbReference type="Proteomes" id="UP000295418"/>
    </source>
</evidence>
<feature type="DNA-binding region" description="H-T-H motif" evidence="2">
    <location>
        <begin position="21"/>
        <end position="40"/>
    </location>
</feature>
<dbReference type="OrthoDB" id="9812134at2"/>
<comment type="caution">
    <text evidence="4">The sequence shown here is derived from an EMBL/GenBank/DDBJ whole genome shotgun (WGS) entry which is preliminary data.</text>
</comment>
<organism evidence="4 5">
    <name type="scientific">Paenibacillus albiflavus</name>
    <dbReference type="NCBI Taxonomy" id="2545760"/>
    <lineage>
        <taxon>Bacteria</taxon>
        <taxon>Bacillati</taxon>
        <taxon>Bacillota</taxon>
        <taxon>Bacilli</taxon>
        <taxon>Bacillales</taxon>
        <taxon>Paenibacillaceae</taxon>
        <taxon>Paenibacillus</taxon>
    </lineage>
</organism>
<name>A0A4R4EMN8_9BACL</name>
<keyword evidence="1 2" id="KW-0238">DNA-binding</keyword>
<evidence type="ECO:0000256" key="2">
    <source>
        <dbReference type="PROSITE-ProRule" id="PRU00335"/>
    </source>
</evidence>
<protein>
    <submittedName>
        <fullName evidence="4">TetR/AcrR family transcriptional regulator</fullName>
    </submittedName>
</protein>
<evidence type="ECO:0000313" key="4">
    <source>
        <dbReference type="EMBL" id="TCZ81117.1"/>
    </source>
</evidence>
<dbReference type="Proteomes" id="UP000295418">
    <property type="component" value="Unassembled WGS sequence"/>
</dbReference>
<evidence type="ECO:0000256" key="1">
    <source>
        <dbReference type="ARBA" id="ARBA00023125"/>
    </source>
</evidence>
<dbReference type="InterPro" id="IPR009057">
    <property type="entry name" value="Homeodomain-like_sf"/>
</dbReference>
<dbReference type="InterPro" id="IPR050624">
    <property type="entry name" value="HTH-type_Tx_Regulator"/>
</dbReference>
<dbReference type="Pfam" id="PF00440">
    <property type="entry name" value="TetR_N"/>
    <property type="match status" value="1"/>
</dbReference>
<gene>
    <name evidence="4" type="ORF">E0485_02240</name>
</gene>
<dbReference type="SUPFAM" id="SSF46689">
    <property type="entry name" value="Homeodomain-like"/>
    <property type="match status" value="1"/>
</dbReference>